<accession>T2PPP0</accession>
<dbReference type="Proteomes" id="UP000015779">
    <property type="component" value="Unassembled WGS sequence"/>
</dbReference>
<dbReference type="AlphaFoldDB" id="T2PPP0"/>
<reference evidence="2 3" key="1">
    <citation type="submission" date="2013-06" db="EMBL/GenBank/DDBJ databases">
        <authorList>
            <person name="Weinstock G."/>
            <person name="Sodergren E."/>
            <person name="Lobos E.A."/>
            <person name="Fulton L."/>
            <person name="Fulton R."/>
            <person name="Courtney L."/>
            <person name="Fronick C."/>
            <person name="O'Laughlin M."/>
            <person name="Godfrey J."/>
            <person name="Wilson R.M."/>
            <person name="Miner T."/>
            <person name="Farmer C."/>
            <person name="Delehaunty K."/>
            <person name="Cordes M."/>
            <person name="Minx P."/>
            <person name="Tomlinson C."/>
            <person name="Chen J."/>
            <person name="Wollam A."/>
            <person name="Pepin K.H."/>
            <person name="Bhonagiri V."/>
            <person name="Zhang X."/>
            <person name="Warren W."/>
            <person name="Mitreva M."/>
            <person name="Mardis E.R."/>
            <person name="Wilson R.K."/>
        </authorList>
    </citation>
    <scope>NUCLEOTIDE SEQUENCE [LARGE SCALE GENOMIC DNA]</scope>
    <source>
        <strain evidence="2 3">JCP8017A</strain>
    </source>
</reference>
<dbReference type="EMBL" id="ATJN01000002">
    <property type="protein sequence ID" value="EPI53514.1"/>
    <property type="molecule type" value="Genomic_DNA"/>
</dbReference>
<gene>
    <name evidence="2" type="ORF">HMPREF1577_00093</name>
</gene>
<dbReference type="RefSeq" id="WP_020758112.1">
    <property type="nucleotide sequence ID" value="NZ_KE347900.1"/>
</dbReference>
<keyword evidence="1" id="KW-1133">Transmembrane helix</keyword>
<dbReference type="PATRIC" id="fig|1261062.4.peg.85"/>
<feature type="transmembrane region" description="Helical" evidence="1">
    <location>
        <begin position="12"/>
        <end position="30"/>
    </location>
</feature>
<keyword evidence="1" id="KW-0812">Transmembrane</keyword>
<evidence type="ECO:0000256" key="1">
    <source>
        <dbReference type="SAM" id="Phobius"/>
    </source>
</evidence>
<organism evidence="2 3">
    <name type="scientific">Gardnerella pickettii JCP8017A</name>
    <dbReference type="NCBI Taxonomy" id="1261062"/>
    <lineage>
        <taxon>Bacteria</taxon>
        <taxon>Bacillati</taxon>
        <taxon>Actinomycetota</taxon>
        <taxon>Actinomycetes</taxon>
        <taxon>Bifidobacteriales</taxon>
        <taxon>Bifidobacteriaceae</taxon>
        <taxon>Gardnerella</taxon>
        <taxon>Gardnerella pickettii</taxon>
    </lineage>
</organism>
<dbReference type="HOGENOM" id="CLU_1388481_0_0_11"/>
<comment type="caution">
    <text evidence="2">The sequence shown here is derived from an EMBL/GenBank/DDBJ whole genome shotgun (WGS) entry which is preliminary data.</text>
</comment>
<evidence type="ECO:0000313" key="2">
    <source>
        <dbReference type="EMBL" id="EPI53514.1"/>
    </source>
</evidence>
<proteinExistence type="predicted"/>
<protein>
    <submittedName>
        <fullName evidence="2">Uncharacterized protein</fullName>
    </submittedName>
</protein>
<keyword evidence="1" id="KW-0472">Membrane</keyword>
<name>T2PPP0_9BIFI</name>
<sequence length="196" mass="22347">MSFDNLGDAATWFSAGVAVVSAIFTVWWPWHNRPQACLVSMPFDSFDAFAAVLPEFRGLEMMYTRGQPDYAVKLTNSGDCVAFDVSLSAIDCDVFIVEPVEGVVEGRGSRKILLPESLASISCGESVLVVAYRHKNAQRSGFRVRWMARPVRCHKYVSQLIELEGKFDLQPYNPIPEKRSYHPFVWFYRLTHWRES</sequence>
<evidence type="ECO:0000313" key="3">
    <source>
        <dbReference type="Proteomes" id="UP000015779"/>
    </source>
</evidence>